<dbReference type="InterPro" id="IPR051085">
    <property type="entry name" value="MB_O-acyltransferase"/>
</dbReference>
<dbReference type="GO" id="GO:0016020">
    <property type="term" value="C:membrane"/>
    <property type="evidence" value="ECO:0007669"/>
    <property type="project" value="UniProtKB-SubCell"/>
</dbReference>
<dbReference type="Proteomes" id="UP000030665">
    <property type="component" value="Unassembled WGS sequence"/>
</dbReference>
<organism evidence="7 8">
    <name type="scientific">Trichuris trichiura</name>
    <name type="common">Whipworm</name>
    <name type="synonym">Trichocephalus trichiurus</name>
    <dbReference type="NCBI Taxonomy" id="36087"/>
    <lineage>
        <taxon>Eukaryota</taxon>
        <taxon>Metazoa</taxon>
        <taxon>Ecdysozoa</taxon>
        <taxon>Nematoda</taxon>
        <taxon>Enoplea</taxon>
        <taxon>Dorylaimia</taxon>
        <taxon>Trichinellida</taxon>
        <taxon>Trichuridae</taxon>
        <taxon>Trichuris</taxon>
    </lineage>
</organism>
<accession>A0A077Z3J3</accession>
<evidence type="ECO:0000256" key="5">
    <source>
        <dbReference type="ARBA" id="ARBA00038268"/>
    </source>
</evidence>
<dbReference type="GO" id="GO:0016409">
    <property type="term" value="F:palmitoyltransferase activity"/>
    <property type="evidence" value="ECO:0007669"/>
    <property type="project" value="TreeGrafter"/>
</dbReference>
<comment type="subcellular location">
    <subcellularLocation>
        <location evidence="1">Membrane</location>
        <topology evidence="1">Multi-pass membrane protein</topology>
    </subcellularLocation>
</comment>
<dbReference type="EMBL" id="HG805895">
    <property type="protein sequence ID" value="CDW54419.1"/>
    <property type="molecule type" value="Genomic_DNA"/>
</dbReference>
<dbReference type="STRING" id="36087.A0A077Z3J3"/>
<keyword evidence="4 6" id="KW-0472">Membrane</keyword>
<sequence length="488" mass="56837">MDFEVLVCFVVWASHAAYAWYSVWKASYAYLPRLLDYGATPGWSILSERPKDSTNFEWFIWKEHVTHYLFALILHAGTLPAVMLCLPGRLAKPVLISLWLCLNCLAYGSYPVIVAIGYACILYTTVLLFKTAKSLWVVAVLLFLALNTRLFTPMAHVQYYLFCVFVTYKLLQFVSYLLFTLSKTEKGSVLDDVTHLLFYCLYLPYSTVLFVTYEQFRSQWLARRPLGQRNLPKVLWLATRILFWTFFCDFVLHFCFMNAMVQDYEFLRYVSVDVLCSVVYTAGQFFHSKYVCIFGLFKVFAHVDGMEPPDLPVCISRVALYSRIWRHFDRGLYTFLNTHIFHPLSEAIKYPDLRRVCAGAACFLFVWLFHGQSYSFAVWSFLNFVETMFEYVGCRIDRRLSVVCRLRKLFGIACSRRILAVLQLPCIVVSVFSIAFFLGGADTGFVLIRRILIDEHFQLRPVFFYLISLGYCFVQSTMEVERLRPFAC</sequence>
<feature type="transmembrane region" description="Helical" evidence="6">
    <location>
        <begin position="65"/>
        <end position="86"/>
    </location>
</feature>
<feature type="transmembrane region" description="Helical" evidence="6">
    <location>
        <begin position="159"/>
        <end position="181"/>
    </location>
</feature>
<feature type="transmembrane region" description="Helical" evidence="6">
    <location>
        <begin position="193"/>
        <end position="213"/>
    </location>
</feature>
<dbReference type="GO" id="GO:0005783">
    <property type="term" value="C:endoplasmic reticulum"/>
    <property type="evidence" value="ECO:0007669"/>
    <property type="project" value="TreeGrafter"/>
</dbReference>
<dbReference type="PANTHER" id="PTHR13285">
    <property type="entry name" value="ACYLTRANSFERASE"/>
    <property type="match status" value="1"/>
</dbReference>
<evidence type="ECO:0000313" key="8">
    <source>
        <dbReference type="Proteomes" id="UP000030665"/>
    </source>
</evidence>
<reference evidence="7" key="2">
    <citation type="submission" date="2014-03" db="EMBL/GenBank/DDBJ databases">
        <title>The whipworm genome and dual-species transcriptomics of an intimate host-pathogen interaction.</title>
        <authorList>
            <person name="Foth B.J."/>
            <person name="Tsai I.J."/>
            <person name="Reid A.J."/>
            <person name="Bancroft A.J."/>
            <person name="Nichol S."/>
            <person name="Tracey A."/>
            <person name="Holroyd N."/>
            <person name="Cotton J.A."/>
            <person name="Stanley E.J."/>
            <person name="Zarowiecki M."/>
            <person name="Liu J.Z."/>
            <person name="Huckvale T."/>
            <person name="Cooper P.J."/>
            <person name="Grencis R.K."/>
            <person name="Berriman M."/>
        </authorList>
    </citation>
    <scope>NUCLEOTIDE SEQUENCE [LARGE SCALE GENOMIC DNA]</scope>
</reference>
<name>A0A077Z3J3_TRITR</name>
<dbReference type="InterPro" id="IPR004299">
    <property type="entry name" value="MBOAT_fam"/>
</dbReference>
<evidence type="ECO:0000256" key="3">
    <source>
        <dbReference type="ARBA" id="ARBA00022989"/>
    </source>
</evidence>
<gene>
    <name evidence="7" type="ORF">TTRE_0000268901</name>
</gene>
<proteinExistence type="inferred from homology"/>
<reference evidence="7" key="1">
    <citation type="submission" date="2014-01" db="EMBL/GenBank/DDBJ databases">
        <authorList>
            <person name="Aslett M."/>
        </authorList>
    </citation>
    <scope>NUCLEOTIDE SEQUENCE</scope>
</reference>
<evidence type="ECO:0000313" key="7">
    <source>
        <dbReference type="EMBL" id="CDW54419.1"/>
    </source>
</evidence>
<evidence type="ECO:0000256" key="4">
    <source>
        <dbReference type="ARBA" id="ARBA00023136"/>
    </source>
</evidence>
<keyword evidence="2 6" id="KW-0812">Transmembrane</keyword>
<feature type="transmembrane region" description="Helical" evidence="6">
    <location>
        <begin position="98"/>
        <end position="129"/>
    </location>
</feature>
<dbReference type="Pfam" id="PF03062">
    <property type="entry name" value="MBOAT"/>
    <property type="match status" value="1"/>
</dbReference>
<evidence type="ECO:0000256" key="1">
    <source>
        <dbReference type="ARBA" id="ARBA00004141"/>
    </source>
</evidence>
<dbReference type="PANTHER" id="PTHR13285:SF18">
    <property type="entry name" value="PROTEIN-CYSTEINE N-PALMITOYLTRANSFERASE RASP"/>
    <property type="match status" value="1"/>
</dbReference>
<dbReference type="OrthoDB" id="420606at2759"/>
<feature type="transmembrane region" description="Helical" evidence="6">
    <location>
        <begin position="353"/>
        <end position="370"/>
    </location>
</feature>
<evidence type="ECO:0000256" key="2">
    <source>
        <dbReference type="ARBA" id="ARBA00022692"/>
    </source>
</evidence>
<dbReference type="AlphaFoldDB" id="A0A077Z3J3"/>
<comment type="similarity">
    <text evidence="5">Belongs to the membrane-bound acyltransferase family. HHAT subfamily.</text>
</comment>
<keyword evidence="3 6" id="KW-1133">Transmembrane helix</keyword>
<feature type="transmembrane region" description="Helical" evidence="6">
    <location>
        <begin position="457"/>
        <end position="474"/>
    </location>
</feature>
<protein>
    <submittedName>
        <fullName evidence="7">MBOAT family protein</fullName>
    </submittedName>
</protein>
<feature type="transmembrane region" description="Helical" evidence="6">
    <location>
        <begin position="234"/>
        <end position="260"/>
    </location>
</feature>
<feature type="transmembrane region" description="Helical" evidence="6">
    <location>
        <begin position="266"/>
        <end position="286"/>
    </location>
</feature>
<feature type="transmembrane region" description="Helical" evidence="6">
    <location>
        <begin position="417"/>
        <end position="437"/>
    </location>
</feature>
<evidence type="ECO:0000256" key="6">
    <source>
        <dbReference type="SAM" id="Phobius"/>
    </source>
</evidence>
<keyword evidence="8" id="KW-1185">Reference proteome</keyword>